<name>A0ABV4Q4F2_9ACTN</name>
<dbReference type="Proteomes" id="UP001569963">
    <property type="component" value="Unassembled WGS sequence"/>
</dbReference>
<feature type="chain" id="PRO_5046318980" description="Secreted protein" evidence="1">
    <location>
        <begin position="23"/>
        <end position="441"/>
    </location>
</feature>
<reference evidence="2 3" key="1">
    <citation type="submission" date="2023-11" db="EMBL/GenBank/DDBJ databases">
        <title>Actinomadura monticuli sp. nov., isolated from volcanic ash.</title>
        <authorList>
            <person name="Lee S.D."/>
            <person name="Yang H."/>
            <person name="Kim I.S."/>
        </authorList>
    </citation>
    <scope>NUCLEOTIDE SEQUENCE [LARGE SCALE GENOMIC DNA]</scope>
    <source>
        <strain evidence="2 3">DLS-62</strain>
    </source>
</reference>
<proteinExistence type="predicted"/>
<keyword evidence="1" id="KW-0732">Signal</keyword>
<feature type="signal peptide" evidence="1">
    <location>
        <begin position="1"/>
        <end position="22"/>
    </location>
</feature>
<gene>
    <name evidence="2" type="ORF">SM611_03260</name>
</gene>
<keyword evidence="3" id="KW-1185">Reference proteome</keyword>
<evidence type="ECO:0008006" key="4">
    <source>
        <dbReference type="Google" id="ProtNLM"/>
    </source>
</evidence>
<evidence type="ECO:0000313" key="2">
    <source>
        <dbReference type="EMBL" id="MFA1537938.1"/>
    </source>
</evidence>
<accession>A0ABV4Q4F2</accession>
<dbReference type="EMBL" id="JAXCEI010000001">
    <property type="protein sequence ID" value="MFA1537938.1"/>
    <property type="molecule type" value="Genomic_DNA"/>
</dbReference>
<sequence>MTWRRLVLAPLTALSLSIPVVAALQAPAAADELSLSNFQLRPNANGTGLQDRADALPLKKGTVTDIMNDLNRKDDDDPAGIAEACEPKAIAGGSSVRIAQSVCFNDGDNATTQWYPQGVTTVADMQGDKVWGDGYQPVLVSWYDHDNNADGKVKGVRVSFMNPNSGAYRHVLLVYPQEKTGIIDYDAVRVSQDSASEDYTKALHAGGILWYGNYLFVADTGRGFRVFDMRRIFDLGASENGTTDGDHLIGYHSGTYYGYGYRYVMPQIGSWTRTASTGTKCTASDGSPNYSYVSLDRSGTDHLVAGEYCAGGEATNGRVAAWPIADAFDGNNNLIMNTSYRWNADVAHRLPDSNIQGATRFNGRWYLSQSHGETGAGTLYTTEQATSSTTTLKVAGSQSLSIGPEDLSHWPNGTATSPTLGTFWTVGEHPGKRMVYSTIPQ</sequence>
<evidence type="ECO:0000256" key="1">
    <source>
        <dbReference type="SAM" id="SignalP"/>
    </source>
</evidence>
<comment type="caution">
    <text evidence="2">The sequence shown here is derived from an EMBL/GenBank/DDBJ whole genome shotgun (WGS) entry which is preliminary data.</text>
</comment>
<protein>
    <recommendedName>
        <fullName evidence="4">Secreted protein</fullName>
    </recommendedName>
</protein>
<dbReference type="RefSeq" id="WP_371947264.1">
    <property type="nucleotide sequence ID" value="NZ_JAXCEI010000001.1"/>
</dbReference>
<organism evidence="2 3">
    <name type="scientific">Actinomadura monticuli</name>
    <dbReference type="NCBI Taxonomy" id="3097367"/>
    <lineage>
        <taxon>Bacteria</taxon>
        <taxon>Bacillati</taxon>
        <taxon>Actinomycetota</taxon>
        <taxon>Actinomycetes</taxon>
        <taxon>Streptosporangiales</taxon>
        <taxon>Thermomonosporaceae</taxon>
        <taxon>Actinomadura</taxon>
    </lineage>
</organism>
<evidence type="ECO:0000313" key="3">
    <source>
        <dbReference type="Proteomes" id="UP001569963"/>
    </source>
</evidence>